<gene>
    <name evidence="7" type="ORF">SAMN04489711_1107</name>
</gene>
<dbReference type="NCBIfam" id="NF008416">
    <property type="entry name" value="PRK11242.1"/>
    <property type="match status" value="1"/>
</dbReference>
<dbReference type="Proteomes" id="UP000199119">
    <property type="component" value="Unassembled WGS sequence"/>
</dbReference>
<dbReference type="InterPro" id="IPR036388">
    <property type="entry name" value="WH-like_DNA-bd_sf"/>
</dbReference>
<reference evidence="8" key="1">
    <citation type="submission" date="2016-10" db="EMBL/GenBank/DDBJ databases">
        <authorList>
            <person name="Varghese N."/>
            <person name="Submissions S."/>
        </authorList>
    </citation>
    <scope>NUCLEOTIDE SEQUENCE [LARGE SCALE GENOMIC DNA]</scope>
    <source>
        <strain evidence="8">DSM 27981</strain>
    </source>
</reference>
<dbReference type="InterPro" id="IPR036390">
    <property type="entry name" value="WH_DNA-bd_sf"/>
</dbReference>
<evidence type="ECO:0000256" key="4">
    <source>
        <dbReference type="ARBA" id="ARBA00023163"/>
    </source>
</evidence>
<feature type="domain" description="HTH lysR-type" evidence="6">
    <location>
        <begin position="1"/>
        <end position="58"/>
    </location>
</feature>
<dbReference type="Pfam" id="PF03466">
    <property type="entry name" value="LysR_substrate"/>
    <property type="match status" value="1"/>
</dbReference>
<dbReference type="PRINTS" id="PR00039">
    <property type="entry name" value="HTHLYSR"/>
</dbReference>
<dbReference type="SUPFAM" id="SSF53850">
    <property type="entry name" value="Periplasmic binding protein-like II"/>
    <property type="match status" value="1"/>
</dbReference>
<evidence type="ECO:0000256" key="2">
    <source>
        <dbReference type="ARBA" id="ARBA00023015"/>
    </source>
</evidence>
<name>A0A1I2F933_9BURK</name>
<dbReference type="CDD" id="cd05466">
    <property type="entry name" value="PBP2_LTTR_substrate"/>
    <property type="match status" value="1"/>
</dbReference>
<keyword evidence="8" id="KW-1185">Reference proteome</keyword>
<keyword evidence="4" id="KW-0804">Transcription</keyword>
<feature type="region of interest" description="Disordered" evidence="5">
    <location>
        <begin position="304"/>
        <end position="341"/>
    </location>
</feature>
<evidence type="ECO:0000313" key="8">
    <source>
        <dbReference type="Proteomes" id="UP000199119"/>
    </source>
</evidence>
<dbReference type="STRING" id="1177982.SAMN04489711_1107"/>
<sequence length="341" mass="36014">MELRQLRYFLSVAETEHLTQSADALFVTQSTLSHGLRQLEAELGLPLFDRLGRGLQLSQAGMAFRSHAARALQELEAGRMALADMAGLQAGTLTVGVIPTFLTHLLPQAVAAFSAHYPGVQVVVRELRGGPIEEQLIAGRLDVGISFHPAHRDEIEAEPLFDERLQLVVHAGHPLARRRSLRMRELAGVPLALLPQSFATRRMIDAAFAQAGVAPAVRVEMESVDALLQACRSGPLATIAAERAAAQAGPGIRAIALTDPATVRRAGVLWRRGASRSAAAREFVARLLPAMGAVAAVADAGAALSPPPAAAASPRRPAPPAPAPASRPTSAASAPRRPARR</sequence>
<keyword evidence="3" id="KW-0238">DNA-binding</keyword>
<organism evidence="7 8">
    <name type="scientific">Paracidovorax wautersii</name>
    <dbReference type="NCBI Taxonomy" id="1177982"/>
    <lineage>
        <taxon>Bacteria</taxon>
        <taxon>Pseudomonadati</taxon>
        <taxon>Pseudomonadota</taxon>
        <taxon>Betaproteobacteria</taxon>
        <taxon>Burkholderiales</taxon>
        <taxon>Comamonadaceae</taxon>
        <taxon>Paracidovorax</taxon>
    </lineage>
</organism>
<dbReference type="GO" id="GO:0005829">
    <property type="term" value="C:cytosol"/>
    <property type="evidence" value="ECO:0007669"/>
    <property type="project" value="TreeGrafter"/>
</dbReference>
<dbReference type="GO" id="GO:0003700">
    <property type="term" value="F:DNA-binding transcription factor activity"/>
    <property type="evidence" value="ECO:0007669"/>
    <property type="project" value="InterPro"/>
</dbReference>
<dbReference type="Gene3D" id="3.40.190.290">
    <property type="match status" value="1"/>
</dbReference>
<dbReference type="InterPro" id="IPR005119">
    <property type="entry name" value="LysR_subst-bd"/>
</dbReference>
<feature type="compositionally biased region" description="Pro residues" evidence="5">
    <location>
        <begin position="316"/>
        <end position="325"/>
    </location>
</feature>
<dbReference type="InterPro" id="IPR000847">
    <property type="entry name" value="LysR_HTH_N"/>
</dbReference>
<dbReference type="Gene3D" id="1.10.10.10">
    <property type="entry name" value="Winged helix-like DNA-binding domain superfamily/Winged helix DNA-binding domain"/>
    <property type="match status" value="1"/>
</dbReference>
<evidence type="ECO:0000256" key="1">
    <source>
        <dbReference type="ARBA" id="ARBA00009437"/>
    </source>
</evidence>
<dbReference type="Pfam" id="PF00126">
    <property type="entry name" value="HTH_1"/>
    <property type="match status" value="1"/>
</dbReference>
<dbReference type="PANTHER" id="PTHR30419">
    <property type="entry name" value="HTH-TYPE TRANSCRIPTIONAL REGULATOR YBHD"/>
    <property type="match status" value="1"/>
</dbReference>
<protein>
    <submittedName>
        <fullName evidence="7">LysR family transcriptional regulator, cyn operon transcriptional activator</fullName>
    </submittedName>
</protein>
<evidence type="ECO:0000259" key="6">
    <source>
        <dbReference type="PROSITE" id="PS50931"/>
    </source>
</evidence>
<evidence type="ECO:0000256" key="3">
    <source>
        <dbReference type="ARBA" id="ARBA00023125"/>
    </source>
</evidence>
<accession>A0A1I2F933</accession>
<dbReference type="RefSeq" id="WP_245785238.1">
    <property type="nucleotide sequence ID" value="NZ_FONX01000010.1"/>
</dbReference>
<dbReference type="FunFam" id="1.10.10.10:FF:000001">
    <property type="entry name" value="LysR family transcriptional regulator"/>
    <property type="match status" value="1"/>
</dbReference>
<dbReference type="AlphaFoldDB" id="A0A1I2F933"/>
<evidence type="ECO:0000313" key="7">
    <source>
        <dbReference type="EMBL" id="SFF01852.1"/>
    </source>
</evidence>
<proteinExistence type="inferred from homology"/>
<dbReference type="EMBL" id="FONX01000010">
    <property type="protein sequence ID" value="SFF01852.1"/>
    <property type="molecule type" value="Genomic_DNA"/>
</dbReference>
<keyword evidence="2" id="KW-0805">Transcription regulation</keyword>
<feature type="compositionally biased region" description="Low complexity" evidence="5">
    <location>
        <begin position="326"/>
        <end position="341"/>
    </location>
</feature>
<comment type="similarity">
    <text evidence="1">Belongs to the LysR transcriptional regulatory family.</text>
</comment>
<dbReference type="PROSITE" id="PS50931">
    <property type="entry name" value="HTH_LYSR"/>
    <property type="match status" value="1"/>
</dbReference>
<dbReference type="SUPFAM" id="SSF46785">
    <property type="entry name" value="Winged helix' DNA-binding domain"/>
    <property type="match status" value="1"/>
</dbReference>
<feature type="compositionally biased region" description="Low complexity" evidence="5">
    <location>
        <begin position="304"/>
        <end position="315"/>
    </location>
</feature>
<dbReference type="GO" id="GO:0003677">
    <property type="term" value="F:DNA binding"/>
    <property type="evidence" value="ECO:0007669"/>
    <property type="project" value="UniProtKB-KW"/>
</dbReference>
<evidence type="ECO:0000256" key="5">
    <source>
        <dbReference type="SAM" id="MobiDB-lite"/>
    </source>
</evidence>
<dbReference type="InterPro" id="IPR050950">
    <property type="entry name" value="HTH-type_LysR_regulators"/>
</dbReference>